<reference evidence="2 3" key="1">
    <citation type="submission" date="2017-07" db="EMBL/GenBank/DDBJ databases">
        <authorList>
            <person name="Talla V."/>
            <person name="Backstrom N."/>
        </authorList>
    </citation>
    <scope>NUCLEOTIDE SEQUENCE [LARGE SCALE GENOMIC DNA]</scope>
</reference>
<evidence type="ECO:0000313" key="3">
    <source>
        <dbReference type="Proteomes" id="UP000324832"/>
    </source>
</evidence>
<gene>
    <name evidence="2" type="ORF">LSINAPIS_LOCUS3831</name>
</gene>
<keyword evidence="3" id="KW-1185">Reference proteome</keyword>
<protein>
    <submittedName>
        <fullName evidence="2">Uncharacterized protein</fullName>
    </submittedName>
</protein>
<evidence type="ECO:0000313" key="2">
    <source>
        <dbReference type="EMBL" id="VVC91062.1"/>
    </source>
</evidence>
<evidence type="ECO:0000256" key="1">
    <source>
        <dbReference type="SAM" id="Phobius"/>
    </source>
</evidence>
<dbReference type="AlphaFoldDB" id="A0A5E4Q0Q1"/>
<organism evidence="2 3">
    <name type="scientific">Leptidea sinapis</name>
    <dbReference type="NCBI Taxonomy" id="189913"/>
    <lineage>
        <taxon>Eukaryota</taxon>
        <taxon>Metazoa</taxon>
        <taxon>Ecdysozoa</taxon>
        <taxon>Arthropoda</taxon>
        <taxon>Hexapoda</taxon>
        <taxon>Insecta</taxon>
        <taxon>Pterygota</taxon>
        <taxon>Neoptera</taxon>
        <taxon>Endopterygota</taxon>
        <taxon>Lepidoptera</taxon>
        <taxon>Glossata</taxon>
        <taxon>Ditrysia</taxon>
        <taxon>Papilionoidea</taxon>
        <taxon>Pieridae</taxon>
        <taxon>Dismorphiinae</taxon>
        <taxon>Leptidea</taxon>
    </lineage>
</organism>
<keyword evidence="1" id="KW-1133">Transmembrane helix</keyword>
<name>A0A5E4Q0Q1_9NEOP</name>
<proteinExistence type="predicted"/>
<feature type="transmembrane region" description="Helical" evidence="1">
    <location>
        <begin position="38"/>
        <end position="59"/>
    </location>
</feature>
<keyword evidence="1" id="KW-0812">Transmembrane</keyword>
<sequence>MSTRAYDTSMAQVRLTAGVDVDGIMVALGQAGRYHVRVFIMVALAAFQVGLLHTTYIFLAGSVPYR</sequence>
<dbReference type="EMBL" id="FZQP02000959">
    <property type="protein sequence ID" value="VVC91062.1"/>
    <property type="molecule type" value="Genomic_DNA"/>
</dbReference>
<accession>A0A5E4Q0Q1</accession>
<dbReference type="Proteomes" id="UP000324832">
    <property type="component" value="Unassembled WGS sequence"/>
</dbReference>
<keyword evidence="1" id="KW-0472">Membrane</keyword>